<evidence type="ECO:0000256" key="4">
    <source>
        <dbReference type="ARBA" id="ARBA00022679"/>
    </source>
</evidence>
<dbReference type="Gene3D" id="3.90.1150.10">
    <property type="entry name" value="Aspartate Aminotransferase, domain 1"/>
    <property type="match status" value="1"/>
</dbReference>
<evidence type="ECO:0000256" key="5">
    <source>
        <dbReference type="ARBA" id="ARBA00022898"/>
    </source>
</evidence>
<dbReference type="InterPro" id="IPR004839">
    <property type="entry name" value="Aminotransferase_I/II_large"/>
</dbReference>
<dbReference type="SUPFAM" id="SSF53383">
    <property type="entry name" value="PLP-dependent transferases"/>
    <property type="match status" value="1"/>
</dbReference>
<protein>
    <recommendedName>
        <fullName evidence="7">Aminotransferase class I/classII large domain-containing protein</fullName>
    </recommendedName>
</protein>
<dbReference type="InterPro" id="IPR015422">
    <property type="entry name" value="PyrdxlP-dep_Trfase_small"/>
</dbReference>
<dbReference type="GO" id="GO:0005737">
    <property type="term" value="C:cytoplasm"/>
    <property type="evidence" value="ECO:0007669"/>
    <property type="project" value="TreeGrafter"/>
</dbReference>
<feature type="domain" description="Aminotransferase class I/classII large" evidence="7">
    <location>
        <begin position="79"/>
        <end position="485"/>
    </location>
</feature>
<dbReference type="InterPro" id="IPR015421">
    <property type="entry name" value="PyrdxlP-dep_Trfase_major"/>
</dbReference>
<name>A0A7S3P6A1_9STRA</name>
<evidence type="ECO:0000259" key="7">
    <source>
        <dbReference type="Pfam" id="PF00155"/>
    </source>
</evidence>
<gene>
    <name evidence="8" type="ORF">ACOF00016_LOCUS4359</name>
</gene>
<dbReference type="Pfam" id="PF00155">
    <property type="entry name" value="Aminotran_1_2"/>
    <property type="match status" value="1"/>
</dbReference>
<evidence type="ECO:0000256" key="3">
    <source>
        <dbReference type="ARBA" id="ARBA00022576"/>
    </source>
</evidence>
<evidence type="ECO:0000313" key="8">
    <source>
        <dbReference type="EMBL" id="CAE0406491.1"/>
    </source>
</evidence>
<organism evidence="8">
    <name type="scientific">Amphora coffeiformis</name>
    <dbReference type="NCBI Taxonomy" id="265554"/>
    <lineage>
        <taxon>Eukaryota</taxon>
        <taxon>Sar</taxon>
        <taxon>Stramenopiles</taxon>
        <taxon>Ochrophyta</taxon>
        <taxon>Bacillariophyta</taxon>
        <taxon>Bacillariophyceae</taxon>
        <taxon>Bacillariophycidae</taxon>
        <taxon>Thalassiophysales</taxon>
        <taxon>Catenulaceae</taxon>
        <taxon>Amphora</taxon>
    </lineage>
</organism>
<dbReference type="PANTHER" id="PTHR43807:SF20">
    <property type="entry name" value="FI04487P"/>
    <property type="match status" value="1"/>
</dbReference>
<keyword evidence="5" id="KW-0663">Pyridoxal phosphate</keyword>
<dbReference type="EMBL" id="HBIM01005104">
    <property type="protein sequence ID" value="CAE0406491.1"/>
    <property type="molecule type" value="Transcribed_RNA"/>
</dbReference>
<accession>A0A7S3P6A1</accession>
<reference evidence="8" key="1">
    <citation type="submission" date="2021-01" db="EMBL/GenBank/DDBJ databases">
        <authorList>
            <person name="Corre E."/>
            <person name="Pelletier E."/>
            <person name="Niang G."/>
            <person name="Scheremetjew M."/>
            <person name="Finn R."/>
            <person name="Kale V."/>
            <person name="Holt S."/>
            <person name="Cochrane G."/>
            <person name="Meng A."/>
            <person name="Brown T."/>
            <person name="Cohen L."/>
        </authorList>
    </citation>
    <scope>NUCLEOTIDE SEQUENCE</scope>
    <source>
        <strain evidence="8">CCMP127</strain>
    </source>
</reference>
<evidence type="ECO:0000256" key="1">
    <source>
        <dbReference type="ARBA" id="ARBA00001933"/>
    </source>
</evidence>
<dbReference type="InterPro" id="IPR051326">
    <property type="entry name" value="Kynurenine-oxoglutarate_AT"/>
</dbReference>
<dbReference type="PANTHER" id="PTHR43807">
    <property type="entry name" value="FI04487P"/>
    <property type="match status" value="1"/>
</dbReference>
<comment type="cofactor">
    <cofactor evidence="1">
        <name>pyridoxal 5'-phosphate</name>
        <dbReference type="ChEBI" id="CHEBI:597326"/>
    </cofactor>
</comment>
<dbReference type="CDD" id="cd00609">
    <property type="entry name" value="AAT_like"/>
    <property type="match status" value="1"/>
</dbReference>
<dbReference type="InterPro" id="IPR015424">
    <property type="entry name" value="PyrdxlP-dep_Trfase"/>
</dbReference>
<dbReference type="Gene3D" id="3.40.640.10">
    <property type="entry name" value="Type I PLP-dependent aspartate aminotransferase-like (Major domain)"/>
    <property type="match status" value="1"/>
</dbReference>
<dbReference type="FunFam" id="3.40.640.10:FF:000024">
    <property type="entry name" value="Kynurenine--oxoglutarate transaminase 3"/>
    <property type="match status" value="1"/>
</dbReference>
<sequence length="496" mass="54502">MQFKFIQSLALLRGSATTVRPNTRCYATPPDTKATSTTATTPTTTTTTRPVTLAGRLTGLNQPTVWHEFSPLAAQHGAVNLGQGFPDWQPPEFVLQAMERSLRDPRAANQYARSAAHLPLAEALVQDYAERWKNSGGSSIGSCIPMMDPTTQVATTVGCTNALHCAMQGLVNPGDQVILLEPAFDIYHAAVRMAGGTSVFCPLRPQPASDDDDDSVPKDANQVFTLDLDELEACITDRTKVFILNTPHNPTGKMFHVEELQAMADMFRRYPHVTILADEVYEHIVFDKETSPHVSMATLLWDQTLTLSSAGKTFSCTGWKVGWAVGPPHLVAAVSAVQQWTTFSVPTPTQDAVAQVLVQAREPYQGFGTYYDYLADLYKGKRDLLQQALETAGLQVVVPPGGFFIMADTSTWPNPPDAIRQLKTPSMPGSNMPRDWALARWSTETIGVTAIPPSAFYSAPNVPLARNYLRFAFCKQDETLREAQRRFAAYFGKPKD</sequence>
<dbReference type="AlphaFoldDB" id="A0A7S3P6A1"/>
<keyword evidence="3" id="KW-0032">Aminotransferase</keyword>
<keyword evidence="4" id="KW-0808">Transferase</keyword>
<feature type="region of interest" description="Disordered" evidence="6">
    <location>
        <begin position="27"/>
        <end position="47"/>
    </location>
</feature>
<dbReference type="GO" id="GO:0016212">
    <property type="term" value="F:kynurenine-oxoglutarate transaminase activity"/>
    <property type="evidence" value="ECO:0007669"/>
    <property type="project" value="TreeGrafter"/>
</dbReference>
<proteinExistence type="inferred from homology"/>
<evidence type="ECO:0000256" key="6">
    <source>
        <dbReference type="SAM" id="MobiDB-lite"/>
    </source>
</evidence>
<evidence type="ECO:0000256" key="2">
    <source>
        <dbReference type="ARBA" id="ARBA00007441"/>
    </source>
</evidence>
<dbReference type="GO" id="GO:0030170">
    <property type="term" value="F:pyridoxal phosphate binding"/>
    <property type="evidence" value="ECO:0007669"/>
    <property type="project" value="InterPro"/>
</dbReference>
<comment type="similarity">
    <text evidence="2">Belongs to the class-I pyridoxal-phosphate-dependent aminotransferase family.</text>
</comment>